<proteinExistence type="predicted"/>
<dbReference type="EMBL" id="CP033614">
    <property type="protein sequence ID" value="AYV57415.1"/>
    <property type="molecule type" value="Genomic_DNA"/>
</dbReference>
<name>A0AAD0XR19_9LEPT</name>
<evidence type="ECO:0000256" key="1">
    <source>
        <dbReference type="SAM" id="MobiDB-lite"/>
    </source>
</evidence>
<dbReference type="Proteomes" id="UP000276407">
    <property type="component" value="Chromosome 1"/>
</dbReference>
<feature type="region of interest" description="Disordered" evidence="1">
    <location>
        <begin position="215"/>
        <end position="234"/>
    </location>
</feature>
<evidence type="ECO:0000313" key="3">
    <source>
        <dbReference type="Proteomes" id="UP000276407"/>
    </source>
</evidence>
<gene>
    <name evidence="2" type="ORF">EFP84_06290</name>
</gene>
<reference evidence="2 3" key="1">
    <citation type="submission" date="2018-11" db="EMBL/GenBank/DDBJ databases">
        <title>Complete genome sequence of Leptospira kmetyi isolate LS 001/16 from soil sample associated with a leptospirosis patient in Kelantan.</title>
        <authorList>
            <person name="Muhammad Yusoff F."/>
            <person name="Muhammad Yusoff S."/>
            <person name="Ahmad M.N."/>
            <person name="Yusof N.Y."/>
            <person name="Aziah I."/>
        </authorList>
    </citation>
    <scope>NUCLEOTIDE SEQUENCE [LARGE SCALE GENOMIC DNA]</scope>
    <source>
        <strain evidence="2 3">LS 001/16</strain>
    </source>
</reference>
<evidence type="ECO:0000313" key="2">
    <source>
        <dbReference type="EMBL" id="AYV57415.1"/>
    </source>
</evidence>
<dbReference type="KEGG" id="lkm:EFP84_06290"/>
<organism evidence="2 3">
    <name type="scientific">Leptospira kmetyi</name>
    <dbReference type="NCBI Taxonomy" id="408139"/>
    <lineage>
        <taxon>Bacteria</taxon>
        <taxon>Pseudomonadati</taxon>
        <taxon>Spirochaetota</taxon>
        <taxon>Spirochaetia</taxon>
        <taxon>Leptospirales</taxon>
        <taxon>Leptospiraceae</taxon>
        <taxon>Leptospira</taxon>
    </lineage>
</organism>
<feature type="compositionally biased region" description="Basic and acidic residues" evidence="1">
    <location>
        <begin position="312"/>
        <end position="322"/>
    </location>
</feature>
<accession>A0AAD0XR19</accession>
<sequence>MDSSFFLIRKNSGFALGGLGRARKKFPPSFGAWFEFPISNSSQNHLWKTSFLYENHRVSEKEHSVSHQRYAGLQYSFVPGENSPSPSVFAGWEKNEKDLAVFGVCLEIPKRQSIQLFGKTGSDFKNVSVFFYSPLNDELRLFLGVSRTWAEARTEDRFSLGIGFSWENVSSSFFGNRTDRAAPADRADSTNDFPNENSSLSWKFGWNERESGFKSEPERARLADKRDPNPSMPSQSPIARYAVLFLSVQELLSAGFSLSSALRISKESSRSKEEYSIFINSLGEKDRSKILFLLKKKNPDAHKRDGYRKRDRNFPRFSKDVR</sequence>
<feature type="region of interest" description="Disordered" evidence="1">
    <location>
        <begin position="301"/>
        <end position="322"/>
    </location>
</feature>
<protein>
    <submittedName>
        <fullName evidence="2">Uncharacterized protein</fullName>
    </submittedName>
</protein>
<feature type="compositionally biased region" description="Basic and acidic residues" evidence="1">
    <location>
        <begin position="215"/>
        <end position="228"/>
    </location>
</feature>
<dbReference type="AlphaFoldDB" id="A0AAD0XR19"/>